<organism evidence="6">
    <name type="scientific">Hydatigena taeniaeformis</name>
    <name type="common">Feline tapeworm</name>
    <name type="synonym">Taenia taeniaeformis</name>
    <dbReference type="NCBI Taxonomy" id="6205"/>
    <lineage>
        <taxon>Eukaryota</taxon>
        <taxon>Metazoa</taxon>
        <taxon>Spiralia</taxon>
        <taxon>Lophotrochozoa</taxon>
        <taxon>Platyhelminthes</taxon>
        <taxon>Cestoda</taxon>
        <taxon>Eucestoda</taxon>
        <taxon>Cyclophyllidea</taxon>
        <taxon>Taeniidae</taxon>
        <taxon>Hydatigera</taxon>
    </lineage>
</organism>
<dbReference type="STRING" id="6205.A0A0R3X2L7"/>
<dbReference type="Pfam" id="PF01869">
    <property type="entry name" value="BcrAD_BadFG"/>
    <property type="match status" value="1"/>
</dbReference>
<evidence type="ECO:0000256" key="4">
    <source>
        <dbReference type="ARBA" id="ARBA00031123"/>
    </source>
</evidence>
<protein>
    <recommendedName>
        <fullName evidence="3">N-acetyl-D-glucosamine kinase</fullName>
        <ecNumber evidence="2">2.7.1.59</ecNumber>
    </recommendedName>
    <alternativeName>
        <fullName evidence="4">GlcNAc kinase</fullName>
    </alternativeName>
</protein>
<dbReference type="SUPFAM" id="SSF53067">
    <property type="entry name" value="Actin-like ATPase domain"/>
    <property type="match status" value="1"/>
</dbReference>
<accession>A0A0R3X2L7</accession>
<feature type="domain" description="ATPase BadF/BadG/BcrA/BcrD type" evidence="5">
    <location>
        <begin position="94"/>
        <end position="249"/>
    </location>
</feature>
<dbReference type="InterPro" id="IPR039758">
    <property type="entry name" value="NAGK-like"/>
</dbReference>
<name>A0A0R3X2L7_HYDTA</name>
<evidence type="ECO:0000256" key="2">
    <source>
        <dbReference type="ARBA" id="ARBA00012122"/>
    </source>
</evidence>
<dbReference type="EC" id="2.7.1.59" evidence="2"/>
<evidence type="ECO:0000313" key="6">
    <source>
        <dbReference type="WBParaSite" id="TTAC_0000754001-mRNA-1"/>
    </source>
</evidence>
<dbReference type="InterPro" id="IPR043129">
    <property type="entry name" value="ATPase_NBD"/>
</dbReference>
<proteinExistence type="inferred from homology"/>
<sequence length="340" mass="37369">LHPIRGSTSTEVVILSADGKECSKVNGPHVNQWVWEYILGVKTAVRRALDLIDSALNKAKLPLSTKFISIDTLFSSSCLHPATLMLLGFYISLGGIVLIAGTGSNCKLIYEDLSSYGVGGYGHMLGDEGSAFWIVHRAIKTYLDNDEGLVLTLHDTSLVKRAIFDYFSLQNNVDLLEPHYHFEKSYYSGLCKKLAELARSGDALCQHIFYKAGFFLGAHVMAVLQKADPEWRMKPEGVTVVCRGGVFRSWDLLECGGLPKNPYIYTESATKLSSASFHLSSGFRDRVLPDLKTKGVVNSLRLTLLTSSVAVGAALLAAHVKLHLSIPRNQTQHLLAEFHS</sequence>
<dbReference type="GO" id="GO:0045127">
    <property type="term" value="F:N-acetylglucosamine kinase activity"/>
    <property type="evidence" value="ECO:0007669"/>
    <property type="project" value="UniProtKB-EC"/>
</dbReference>
<reference evidence="6" key="1">
    <citation type="submission" date="2017-02" db="UniProtKB">
        <authorList>
            <consortium name="WormBaseParasite"/>
        </authorList>
    </citation>
    <scope>IDENTIFICATION</scope>
</reference>
<dbReference type="PANTHER" id="PTHR12862:SF0">
    <property type="entry name" value="N-ACETYL-D-GLUCOSAMINE KINASE"/>
    <property type="match status" value="1"/>
</dbReference>
<dbReference type="AlphaFoldDB" id="A0A0R3X2L7"/>
<comment type="similarity">
    <text evidence="1">Belongs to the eukaryotic-type N-acetylglucosamine kinase family.</text>
</comment>
<dbReference type="InterPro" id="IPR002731">
    <property type="entry name" value="ATPase_BadF"/>
</dbReference>
<evidence type="ECO:0000259" key="5">
    <source>
        <dbReference type="Pfam" id="PF01869"/>
    </source>
</evidence>
<dbReference type="PANTHER" id="PTHR12862">
    <property type="entry name" value="BADF TYPE ATPASE DOMAIN-CONTAINING PROTEIN"/>
    <property type="match status" value="1"/>
</dbReference>
<evidence type="ECO:0000256" key="3">
    <source>
        <dbReference type="ARBA" id="ARBA00014974"/>
    </source>
</evidence>
<dbReference type="WBParaSite" id="TTAC_0000754001-mRNA-1">
    <property type="protein sequence ID" value="TTAC_0000754001-mRNA-1"/>
    <property type="gene ID" value="TTAC_0000754001"/>
</dbReference>
<dbReference type="Gene3D" id="3.30.420.40">
    <property type="match status" value="1"/>
</dbReference>
<evidence type="ECO:0000256" key="1">
    <source>
        <dbReference type="ARBA" id="ARBA00006198"/>
    </source>
</evidence>